<dbReference type="RefSeq" id="WP_171790672.1">
    <property type="nucleotide sequence ID" value="NZ_JABJWD010000047.1"/>
</dbReference>
<sequence length="72" mass="7706">MTAGNVVHPAHLRGRRGRMLARHTVQRMTICNTTRNVSATAMEITPCMICSFILYQAPRICGGAHGGVGAAI</sequence>
<reference evidence="1 2" key="1">
    <citation type="submission" date="2022-07" db="EMBL/GenBank/DDBJ databases">
        <title>Genome stability of Gluconacetobacter entanii AV429.</title>
        <authorList>
            <person name="Trcek J."/>
            <person name="Cepec E."/>
        </authorList>
    </citation>
    <scope>NUCLEOTIDE SEQUENCE [LARGE SCALE GENOMIC DNA]</scope>
    <source>
        <strain evidence="1 2">AV429_2022</strain>
    </source>
</reference>
<accession>A0ABT3K5L1</accession>
<comment type="caution">
    <text evidence="1">The sequence shown here is derived from an EMBL/GenBank/DDBJ whole genome shotgun (WGS) entry which is preliminary data.</text>
</comment>
<evidence type="ECO:0000313" key="2">
    <source>
        <dbReference type="Proteomes" id="UP001526337"/>
    </source>
</evidence>
<protein>
    <submittedName>
        <fullName evidence="1">Uncharacterized protein</fullName>
    </submittedName>
</protein>
<name>A0ABT3K5L1_9PROT</name>
<evidence type="ECO:0000313" key="1">
    <source>
        <dbReference type="EMBL" id="MCW4590698.1"/>
    </source>
</evidence>
<keyword evidence="2" id="KW-1185">Reference proteome</keyword>
<organism evidence="1 2">
    <name type="scientific">Gluconacetobacter entanii</name>
    <dbReference type="NCBI Taxonomy" id="108528"/>
    <lineage>
        <taxon>Bacteria</taxon>
        <taxon>Pseudomonadati</taxon>
        <taxon>Pseudomonadota</taxon>
        <taxon>Alphaproteobacteria</taxon>
        <taxon>Acetobacterales</taxon>
        <taxon>Acetobacteraceae</taxon>
        <taxon>Gluconacetobacter</taxon>
    </lineage>
</organism>
<gene>
    <name evidence="1" type="ORF">NO263_08905</name>
</gene>
<dbReference type="Proteomes" id="UP001526337">
    <property type="component" value="Unassembled WGS sequence"/>
</dbReference>
<dbReference type="EMBL" id="JANGSQ010000102">
    <property type="protein sequence ID" value="MCW4590698.1"/>
    <property type="molecule type" value="Genomic_DNA"/>
</dbReference>
<proteinExistence type="predicted"/>